<dbReference type="Proteomes" id="UP000321595">
    <property type="component" value="Chromosome"/>
</dbReference>
<accession>A0A5B8Y1S4</accession>
<name>A0A5B8Y1S4_9DELT</name>
<dbReference type="PROSITE" id="PS51257">
    <property type="entry name" value="PROKAR_LIPOPROTEIN"/>
    <property type="match status" value="1"/>
</dbReference>
<evidence type="ECO:0000313" key="2">
    <source>
        <dbReference type="EMBL" id="QED29896.1"/>
    </source>
</evidence>
<feature type="signal peptide" evidence="1">
    <location>
        <begin position="1"/>
        <end position="23"/>
    </location>
</feature>
<reference evidence="2 3" key="1">
    <citation type="submission" date="2019-08" db="EMBL/GenBank/DDBJ databases">
        <authorList>
            <person name="Liang Q."/>
        </authorList>
    </citation>
    <scope>NUCLEOTIDE SEQUENCE [LARGE SCALE GENOMIC DNA]</scope>
    <source>
        <strain evidence="2 3">V1718</strain>
    </source>
</reference>
<gene>
    <name evidence="2" type="ORF">FRD01_22200</name>
</gene>
<evidence type="ECO:0000256" key="1">
    <source>
        <dbReference type="SAM" id="SignalP"/>
    </source>
</evidence>
<feature type="chain" id="PRO_5022869493" description="Outer membrane protein beta-barrel domain-containing protein" evidence="1">
    <location>
        <begin position="24"/>
        <end position="196"/>
    </location>
</feature>
<dbReference type="RefSeq" id="WP_146963129.1">
    <property type="nucleotide sequence ID" value="NZ_CP042467.1"/>
</dbReference>
<sequence>MKSFLIALAITLSACAQSTYHTATPIASGTNELGVSAGLGYASGDYSFLGSDDSEPDSKQLRPTLDLSYRRGLNTWSDLGVHVGTSLLRVDYNAALVNSPSFALSLNPQLDTHLRLTMGIYADVLKSSGAIVTLNLSPSYIFLEESPAAGAGILLKIPIGAFSAILYFQTEKVLKVARSLRPALSLTGGLGLAYGF</sequence>
<keyword evidence="1" id="KW-0732">Signal</keyword>
<keyword evidence="3" id="KW-1185">Reference proteome</keyword>
<organism evidence="2 3">
    <name type="scientific">Microvenator marinus</name>
    <dbReference type="NCBI Taxonomy" id="2600177"/>
    <lineage>
        <taxon>Bacteria</taxon>
        <taxon>Deltaproteobacteria</taxon>
        <taxon>Bradymonadales</taxon>
        <taxon>Microvenatoraceae</taxon>
        <taxon>Microvenator</taxon>
    </lineage>
</organism>
<dbReference type="EMBL" id="CP042467">
    <property type="protein sequence ID" value="QED29896.1"/>
    <property type="molecule type" value="Genomic_DNA"/>
</dbReference>
<dbReference type="AlphaFoldDB" id="A0A5B8Y1S4"/>
<evidence type="ECO:0008006" key="4">
    <source>
        <dbReference type="Google" id="ProtNLM"/>
    </source>
</evidence>
<proteinExistence type="predicted"/>
<evidence type="ECO:0000313" key="3">
    <source>
        <dbReference type="Proteomes" id="UP000321595"/>
    </source>
</evidence>
<protein>
    <recommendedName>
        <fullName evidence="4">Outer membrane protein beta-barrel domain-containing protein</fullName>
    </recommendedName>
</protein>
<dbReference type="KEGG" id="bbae:FRD01_22200"/>